<evidence type="ECO:0000313" key="2">
    <source>
        <dbReference type="EMBL" id="NYE72813.1"/>
    </source>
</evidence>
<evidence type="ECO:0000256" key="1">
    <source>
        <dbReference type="SAM" id="MobiDB-lite"/>
    </source>
</evidence>
<organism evidence="2 3">
    <name type="scientific">Microlunatus parietis</name>
    <dbReference type="NCBI Taxonomy" id="682979"/>
    <lineage>
        <taxon>Bacteria</taxon>
        <taxon>Bacillati</taxon>
        <taxon>Actinomycetota</taxon>
        <taxon>Actinomycetes</taxon>
        <taxon>Propionibacteriales</taxon>
        <taxon>Propionibacteriaceae</taxon>
        <taxon>Microlunatus</taxon>
    </lineage>
</organism>
<proteinExistence type="predicted"/>
<dbReference type="Proteomes" id="UP000569914">
    <property type="component" value="Unassembled WGS sequence"/>
</dbReference>
<gene>
    <name evidence="2" type="ORF">BKA15_004142</name>
</gene>
<dbReference type="RefSeq" id="WP_179753865.1">
    <property type="nucleotide sequence ID" value="NZ_JACCBU010000001.1"/>
</dbReference>
<protein>
    <submittedName>
        <fullName evidence="2">Uncharacterized protein</fullName>
    </submittedName>
</protein>
<keyword evidence="3" id="KW-1185">Reference proteome</keyword>
<dbReference type="EMBL" id="JACCBU010000001">
    <property type="protein sequence ID" value="NYE72813.1"/>
    <property type="molecule type" value="Genomic_DNA"/>
</dbReference>
<name>A0A7Y9I9I6_9ACTN</name>
<evidence type="ECO:0000313" key="3">
    <source>
        <dbReference type="Proteomes" id="UP000569914"/>
    </source>
</evidence>
<dbReference type="AlphaFoldDB" id="A0A7Y9I9I6"/>
<accession>A0A7Y9I9I6</accession>
<feature type="region of interest" description="Disordered" evidence="1">
    <location>
        <begin position="137"/>
        <end position="158"/>
    </location>
</feature>
<sequence>MSELEPHRTDADGQEIRADGPVIVVTAMSLTAEARDALAAQLGPGHVVRDIRDAGSTADLVLVPPVSRRLIGGLKALFPGARVLIAEFSDPRFGADFAGPVARSVAAGADGYFVAPSLDELASITYEAAQGRPIAGVLTGGPEEQAHELPAAGPPDAGPGSPVIMIDLTAWPDDEVFRRFAGTIVDQLRDQGIAVVLRTAEQD</sequence>
<comment type="caution">
    <text evidence="2">The sequence shown here is derived from an EMBL/GenBank/DDBJ whole genome shotgun (WGS) entry which is preliminary data.</text>
</comment>
<reference evidence="2 3" key="1">
    <citation type="submission" date="2020-07" db="EMBL/GenBank/DDBJ databases">
        <title>Sequencing the genomes of 1000 actinobacteria strains.</title>
        <authorList>
            <person name="Klenk H.-P."/>
        </authorList>
    </citation>
    <scope>NUCLEOTIDE SEQUENCE [LARGE SCALE GENOMIC DNA]</scope>
    <source>
        <strain evidence="2 3">DSM 22083</strain>
    </source>
</reference>